<dbReference type="Proteomes" id="UP000050909">
    <property type="component" value="Unassembled WGS sequence"/>
</dbReference>
<dbReference type="RefSeq" id="WP_054745960.1">
    <property type="nucleotide sequence ID" value="NZ_AZCV01000001.1"/>
</dbReference>
<dbReference type="PATRIC" id="fig|1423722.3.peg.456"/>
<gene>
    <name evidence="1" type="ORF">FC62_GL000448</name>
</gene>
<protein>
    <submittedName>
        <fullName evidence="1">Uncharacterized protein</fullName>
    </submittedName>
</protein>
<proteinExistence type="predicted"/>
<evidence type="ECO:0000313" key="2">
    <source>
        <dbReference type="Proteomes" id="UP000050909"/>
    </source>
</evidence>
<dbReference type="EMBL" id="AZCV01000001">
    <property type="protein sequence ID" value="KRK38757.1"/>
    <property type="molecule type" value="Genomic_DNA"/>
</dbReference>
<organism evidence="1 2">
    <name type="scientific">Amylolactobacillus amylotrophicus DSM 20534</name>
    <dbReference type="NCBI Taxonomy" id="1423722"/>
    <lineage>
        <taxon>Bacteria</taxon>
        <taxon>Bacillati</taxon>
        <taxon>Bacillota</taxon>
        <taxon>Bacilli</taxon>
        <taxon>Lactobacillales</taxon>
        <taxon>Lactobacillaceae</taxon>
        <taxon>Amylolactobacillus</taxon>
    </lineage>
</organism>
<dbReference type="AlphaFoldDB" id="A0A0R1GXA0"/>
<sequence length="171" mass="19925">MKYFLPLDDQANPGRIPVLDANNKAHYMVLGNMNQLNSTIFLNDLNRSEVARITNTAKRLAESYLLIVLNQVPIRIRQVKFSNTRLYYLPELNYWIIGNKKRDEYTFRKGRHKVAQALILVTNLGPTLQINIFDDKHEPEIILTSMIFNQPSFVEQLLVRKKAGMNYQPTF</sequence>
<accession>A0A0R1GXA0</accession>
<reference evidence="1 2" key="1">
    <citation type="journal article" date="2015" name="Genome Announc.">
        <title>Expanding the biotechnology potential of lactobacilli through comparative genomics of 213 strains and associated genera.</title>
        <authorList>
            <person name="Sun Z."/>
            <person name="Harris H.M."/>
            <person name="McCann A."/>
            <person name="Guo C."/>
            <person name="Argimon S."/>
            <person name="Zhang W."/>
            <person name="Yang X."/>
            <person name="Jeffery I.B."/>
            <person name="Cooney J.C."/>
            <person name="Kagawa T.F."/>
            <person name="Liu W."/>
            <person name="Song Y."/>
            <person name="Salvetti E."/>
            <person name="Wrobel A."/>
            <person name="Rasinkangas P."/>
            <person name="Parkhill J."/>
            <person name="Rea M.C."/>
            <person name="O'Sullivan O."/>
            <person name="Ritari J."/>
            <person name="Douillard F.P."/>
            <person name="Paul Ross R."/>
            <person name="Yang R."/>
            <person name="Briner A.E."/>
            <person name="Felis G.E."/>
            <person name="de Vos W.M."/>
            <person name="Barrangou R."/>
            <person name="Klaenhammer T.R."/>
            <person name="Caufield P.W."/>
            <person name="Cui Y."/>
            <person name="Zhang H."/>
            <person name="O'Toole P.W."/>
        </authorList>
    </citation>
    <scope>NUCLEOTIDE SEQUENCE [LARGE SCALE GENOMIC DNA]</scope>
    <source>
        <strain evidence="1 2">DSM 20534</strain>
    </source>
</reference>
<name>A0A0R1GXA0_9LACO</name>
<comment type="caution">
    <text evidence="1">The sequence shown here is derived from an EMBL/GenBank/DDBJ whole genome shotgun (WGS) entry which is preliminary data.</text>
</comment>
<keyword evidence="2" id="KW-1185">Reference proteome</keyword>
<evidence type="ECO:0000313" key="1">
    <source>
        <dbReference type="EMBL" id="KRK38757.1"/>
    </source>
</evidence>